<accession>A0A0C9T8I4</accession>
<dbReference type="GO" id="GO:0005634">
    <property type="term" value="C:nucleus"/>
    <property type="evidence" value="ECO:0007669"/>
    <property type="project" value="UniProtKB-ARBA"/>
</dbReference>
<feature type="non-terminal residue" evidence="3">
    <location>
        <position position="76"/>
    </location>
</feature>
<dbReference type="OrthoDB" id="444848at2759"/>
<dbReference type="AlphaFoldDB" id="A0A0C9T8I4"/>
<gene>
    <name evidence="3" type="ORF">PAXINDRAFT_62971</name>
</gene>
<dbReference type="InterPro" id="IPR036397">
    <property type="entry name" value="RNaseH_sf"/>
</dbReference>
<reference evidence="3 4" key="1">
    <citation type="submission" date="2014-06" db="EMBL/GenBank/DDBJ databases">
        <authorList>
            <consortium name="DOE Joint Genome Institute"/>
            <person name="Kuo A."/>
            <person name="Kohler A."/>
            <person name="Nagy L.G."/>
            <person name="Floudas D."/>
            <person name="Copeland A."/>
            <person name="Barry K.W."/>
            <person name="Cichocki N."/>
            <person name="Veneault-Fourrey C."/>
            <person name="LaButti K."/>
            <person name="Lindquist E.A."/>
            <person name="Lipzen A."/>
            <person name="Lundell T."/>
            <person name="Morin E."/>
            <person name="Murat C."/>
            <person name="Sun H."/>
            <person name="Tunlid A."/>
            <person name="Henrissat B."/>
            <person name="Grigoriev I.V."/>
            <person name="Hibbett D.S."/>
            <person name="Martin F."/>
            <person name="Nordberg H.P."/>
            <person name="Cantor M.N."/>
            <person name="Hua S.X."/>
        </authorList>
    </citation>
    <scope>NUCLEOTIDE SEQUENCE [LARGE SCALE GENOMIC DNA]</scope>
    <source>
        <strain evidence="3 4">ATCC 200175</strain>
    </source>
</reference>
<name>A0A0C9T8I4_PAXIN</name>
<protein>
    <recommendedName>
        <fullName evidence="2">Integrase catalytic domain-containing protein</fullName>
    </recommendedName>
</protein>
<evidence type="ECO:0000313" key="3">
    <source>
        <dbReference type="EMBL" id="KIJ04557.1"/>
    </source>
</evidence>
<dbReference type="EMBL" id="KN821719">
    <property type="protein sequence ID" value="KIJ04557.1"/>
    <property type="molecule type" value="Genomic_DNA"/>
</dbReference>
<dbReference type="SUPFAM" id="SSF53098">
    <property type="entry name" value="Ribonuclease H-like"/>
    <property type="match status" value="1"/>
</dbReference>
<evidence type="ECO:0000259" key="2">
    <source>
        <dbReference type="PROSITE" id="PS50994"/>
    </source>
</evidence>
<dbReference type="PROSITE" id="PS50994">
    <property type="entry name" value="INTEGRASE"/>
    <property type="match status" value="1"/>
</dbReference>
<dbReference type="GO" id="GO:0015074">
    <property type="term" value="P:DNA integration"/>
    <property type="evidence" value="ECO:0007669"/>
    <property type="project" value="InterPro"/>
</dbReference>
<keyword evidence="1" id="KW-0694">RNA-binding</keyword>
<feature type="non-terminal residue" evidence="3">
    <location>
        <position position="1"/>
    </location>
</feature>
<evidence type="ECO:0000256" key="1">
    <source>
        <dbReference type="ARBA" id="ARBA00022884"/>
    </source>
</evidence>
<proteinExistence type="predicted"/>
<dbReference type="GO" id="GO:0003723">
    <property type="term" value="F:RNA binding"/>
    <property type="evidence" value="ECO:0007669"/>
    <property type="project" value="UniProtKB-KW"/>
</dbReference>
<keyword evidence="4" id="KW-1185">Reference proteome</keyword>
<dbReference type="HOGENOM" id="CLU_2661420_0_0_1"/>
<organism evidence="3 4">
    <name type="scientific">Paxillus involutus ATCC 200175</name>
    <dbReference type="NCBI Taxonomy" id="664439"/>
    <lineage>
        <taxon>Eukaryota</taxon>
        <taxon>Fungi</taxon>
        <taxon>Dikarya</taxon>
        <taxon>Basidiomycota</taxon>
        <taxon>Agaricomycotina</taxon>
        <taxon>Agaricomycetes</taxon>
        <taxon>Agaricomycetidae</taxon>
        <taxon>Boletales</taxon>
        <taxon>Paxilineae</taxon>
        <taxon>Paxillaceae</taxon>
        <taxon>Paxillus</taxon>
    </lineage>
</organism>
<feature type="domain" description="Integrase catalytic" evidence="2">
    <location>
        <begin position="1"/>
        <end position="76"/>
    </location>
</feature>
<sequence>DNGPPFIQALDVLASRYNIHHIHISPYNSQANGIIERRHYDVCEAIIKSAEGDESRWYHSAHSVFWAEQVTIGKST</sequence>
<dbReference type="Proteomes" id="UP000053647">
    <property type="component" value="Unassembled WGS sequence"/>
</dbReference>
<dbReference type="InterPro" id="IPR001584">
    <property type="entry name" value="Integrase_cat-core"/>
</dbReference>
<dbReference type="Gene3D" id="3.30.420.10">
    <property type="entry name" value="Ribonuclease H-like superfamily/Ribonuclease H"/>
    <property type="match status" value="1"/>
</dbReference>
<dbReference type="InterPro" id="IPR012337">
    <property type="entry name" value="RNaseH-like_sf"/>
</dbReference>
<evidence type="ECO:0000313" key="4">
    <source>
        <dbReference type="Proteomes" id="UP000053647"/>
    </source>
</evidence>
<reference evidence="4" key="2">
    <citation type="submission" date="2015-01" db="EMBL/GenBank/DDBJ databases">
        <title>Evolutionary Origins and Diversification of the Mycorrhizal Mutualists.</title>
        <authorList>
            <consortium name="DOE Joint Genome Institute"/>
            <consortium name="Mycorrhizal Genomics Consortium"/>
            <person name="Kohler A."/>
            <person name="Kuo A."/>
            <person name="Nagy L.G."/>
            <person name="Floudas D."/>
            <person name="Copeland A."/>
            <person name="Barry K.W."/>
            <person name="Cichocki N."/>
            <person name="Veneault-Fourrey C."/>
            <person name="LaButti K."/>
            <person name="Lindquist E.A."/>
            <person name="Lipzen A."/>
            <person name="Lundell T."/>
            <person name="Morin E."/>
            <person name="Murat C."/>
            <person name="Riley R."/>
            <person name="Ohm R."/>
            <person name="Sun H."/>
            <person name="Tunlid A."/>
            <person name="Henrissat B."/>
            <person name="Grigoriev I.V."/>
            <person name="Hibbett D.S."/>
            <person name="Martin F."/>
        </authorList>
    </citation>
    <scope>NUCLEOTIDE SEQUENCE [LARGE SCALE GENOMIC DNA]</scope>
    <source>
        <strain evidence="4">ATCC 200175</strain>
    </source>
</reference>